<comment type="caution">
    <text evidence="2">The sequence shown here is derived from an EMBL/GenBank/DDBJ whole genome shotgun (WGS) entry which is preliminary data.</text>
</comment>
<keyword evidence="3" id="KW-1185">Reference proteome</keyword>
<dbReference type="InterPro" id="IPR002575">
    <property type="entry name" value="Aminoglycoside_PTrfase"/>
</dbReference>
<dbReference type="InterPro" id="IPR051678">
    <property type="entry name" value="AGP_Transferase"/>
</dbReference>
<protein>
    <submittedName>
        <fullName evidence="2">Aminoglycoside phosphotransferase family protein</fullName>
    </submittedName>
</protein>
<dbReference type="AlphaFoldDB" id="A0A937ERM1"/>
<dbReference type="Pfam" id="PF01636">
    <property type="entry name" value="APH"/>
    <property type="match status" value="1"/>
</dbReference>
<proteinExistence type="predicted"/>
<dbReference type="Gene3D" id="3.30.200.20">
    <property type="entry name" value="Phosphorylase Kinase, domain 1"/>
    <property type="match status" value="1"/>
</dbReference>
<name>A0A937ERM1_9ACTN</name>
<organism evidence="2 3">
    <name type="scientific">Streptomyces actinomycinicus</name>
    <dbReference type="NCBI Taxonomy" id="1695166"/>
    <lineage>
        <taxon>Bacteria</taxon>
        <taxon>Bacillati</taxon>
        <taxon>Actinomycetota</taxon>
        <taxon>Actinomycetes</taxon>
        <taxon>Kitasatosporales</taxon>
        <taxon>Streptomycetaceae</taxon>
        <taxon>Streptomyces</taxon>
    </lineage>
</organism>
<feature type="domain" description="Aminoglycoside phosphotransferase" evidence="1">
    <location>
        <begin position="56"/>
        <end position="296"/>
    </location>
</feature>
<reference evidence="2" key="1">
    <citation type="submission" date="2021-01" db="EMBL/GenBank/DDBJ databases">
        <title>WGS of actinomycetes isolated from Thailand.</title>
        <authorList>
            <person name="Thawai C."/>
        </authorList>
    </citation>
    <scope>NUCLEOTIDE SEQUENCE</scope>
    <source>
        <strain evidence="2">RCU-197</strain>
    </source>
</reference>
<accession>A0A937ERM1</accession>
<gene>
    <name evidence="2" type="ORF">JK359_33585</name>
</gene>
<dbReference type="Proteomes" id="UP000661858">
    <property type="component" value="Unassembled WGS sequence"/>
</dbReference>
<dbReference type="InterPro" id="IPR011009">
    <property type="entry name" value="Kinase-like_dom_sf"/>
</dbReference>
<sequence length="344" mass="37647">MDCRCFPPTARTRGVFVEFRSISREPSAFQQPVADVDIPEICGRAFGAGVRVTSAVELGGGMYNTTYRITAESLPEPVILRIAPAPDRQFASERGLMRNEYATVPYLSTVATLVPRMLFADWSQEIIGRDWVLQSHLTGVPTPERLGAYDRPLWRGFFAQLGEITSRVHSIRGAHFGPVAGPGFPTWSAAVVASLHAIADDLSASSLDATDVRAVADLATEHRNVLDEIREPHLLTGDLWTVNTMLSTEAPEPVITGVLDLDRTLFGDPAADWTIRMASAKQDERTAFWDAYGSRDASSAGAWRALVYEARHLGAIRLERHRLGNTEGVRDSYVALGKIVSALA</sequence>
<dbReference type="Gene3D" id="3.90.1200.10">
    <property type="match status" value="1"/>
</dbReference>
<evidence type="ECO:0000313" key="2">
    <source>
        <dbReference type="EMBL" id="MBL1086840.1"/>
    </source>
</evidence>
<evidence type="ECO:0000259" key="1">
    <source>
        <dbReference type="Pfam" id="PF01636"/>
    </source>
</evidence>
<evidence type="ECO:0000313" key="3">
    <source>
        <dbReference type="Proteomes" id="UP000661858"/>
    </source>
</evidence>
<dbReference type="SUPFAM" id="SSF56112">
    <property type="entry name" value="Protein kinase-like (PK-like)"/>
    <property type="match status" value="1"/>
</dbReference>
<dbReference type="PANTHER" id="PTHR21310">
    <property type="entry name" value="AMINOGLYCOSIDE PHOSPHOTRANSFERASE-RELATED-RELATED"/>
    <property type="match status" value="1"/>
</dbReference>
<dbReference type="EMBL" id="JAERRK010000025">
    <property type="protein sequence ID" value="MBL1086840.1"/>
    <property type="molecule type" value="Genomic_DNA"/>
</dbReference>